<evidence type="ECO:0008006" key="7">
    <source>
        <dbReference type="Google" id="ProtNLM"/>
    </source>
</evidence>
<dbReference type="PANTHER" id="PTHR23135:SF4">
    <property type="entry name" value="UDP-N-ACETYLMURAMOYL-L-ALANYL-D-GLUTAMATE--2,6-DIAMINOPIMELATE LIGASE MURE HOMOLOG, CHLOROPLASTIC"/>
    <property type="match status" value="1"/>
</dbReference>
<dbReference type="Gene3D" id="3.90.190.20">
    <property type="entry name" value="Mur ligase, C-terminal domain"/>
    <property type="match status" value="1"/>
</dbReference>
<dbReference type="InterPro" id="IPR005761">
    <property type="entry name" value="UDP-N-AcMur-Glu-dNH2Pim_ligase"/>
</dbReference>
<organism evidence="5 6">
    <name type="scientific">bacterium (Candidatus Gribaldobacteria) CG23_combo_of_CG06-09_8_20_14_all_37_87_8</name>
    <dbReference type="NCBI Taxonomy" id="2014278"/>
    <lineage>
        <taxon>Bacteria</taxon>
        <taxon>Candidatus Gribaldobacteria</taxon>
    </lineage>
</organism>
<dbReference type="NCBIfam" id="TIGR01085">
    <property type="entry name" value="murE"/>
    <property type="match status" value="1"/>
</dbReference>
<keyword evidence="2" id="KW-0961">Cell wall biogenesis/degradation</keyword>
<dbReference type="InterPro" id="IPR036615">
    <property type="entry name" value="Mur_ligase_C_dom_sf"/>
</dbReference>
<keyword evidence="2" id="KW-0131">Cell cycle</keyword>
<reference evidence="5 6" key="1">
    <citation type="submission" date="2017-09" db="EMBL/GenBank/DDBJ databases">
        <title>Depth-based differentiation of microbial function through sediment-hosted aquifers and enrichment of novel symbionts in the deep terrestrial subsurface.</title>
        <authorList>
            <person name="Probst A.J."/>
            <person name="Ladd B."/>
            <person name="Jarett J.K."/>
            <person name="Geller-Mcgrath D.E."/>
            <person name="Sieber C.M."/>
            <person name="Emerson J.B."/>
            <person name="Anantharaman K."/>
            <person name="Thomas B.C."/>
            <person name="Malmstrom R."/>
            <person name="Stieglmeier M."/>
            <person name="Klingl A."/>
            <person name="Woyke T."/>
            <person name="Ryan C.M."/>
            <person name="Banfield J.F."/>
        </authorList>
    </citation>
    <scope>NUCLEOTIDE SEQUENCE [LARGE SCALE GENOMIC DNA]</scope>
    <source>
        <strain evidence="5">CG23_combo_of_CG06-09_8_20_14_all_37_87_8</strain>
    </source>
</reference>
<dbReference type="SUPFAM" id="SSF53244">
    <property type="entry name" value="MurD-like peptide ligases, peptide-binding domain"/>
    <property type="match status" value="1"/>
</dbReference>
<dbReference type="GO" id="GO:0005524">
    <property type="term" value="F:ATP binding"/>
    <property type="evidence" value="ECO:0007669"/>
    <property type="project" value="InterPro"/>
</dbReference>
<keyword evidence="2" id="KW-0132">Cell division</keyword>
<evidence type="ECO:0000313" key="6">
    <source>
        <dbReference type="Proteomes" id="UP000230447"/>
    </source>
</evidence>
<dbReference type="EMBL" id="PCSB01000073">
    <property type="protein sequence ID" value="PIP31452.1"/>
    <property type="molecule type" value="Genomic_DNA"/>
</dbReference>
<evidence type="ECO:0000259" key="4">
    <source>
        <dbReference type="Pfam" id="PF08245"/>
    </source>
</evidence>
<comment type="subcellular location">
    <subcellularLocation>
        <location evidence="2">Cytoplasm</location>
    </subcellularLocation>
</comment>
<dbReference type="Pfam" id="PF02875">
    <property type="entry name" value="Mur_ligase_C"/>
    <property type="match status" value="1"/>
</dbReference>
<name>A0A2G9ZE49_9BACT</name>
<dbReference type="GO" id="GO:0008360">
    <property type="term" value="P:regulation of cell shape"/>
    <property type="evidence" value="ECO:0007669"/>
    <property type="project" value="UniProtKB-KW"/>
</dbReference>
<accession>A0A2G9ZE49</accession>
<dbReference type="GO" id="GO:0005737">
    <property type="term" value="C:cytoplasm"/>
    <property type="evidence" value="ECO:0007669"/>
    <property type="project" value="UniProtKB-SubCell"/>
</dbReference>
<dbReference type="AlphaFoldDB" id="A0A2G9ZE49"/>
<evidence type="ECO:0000313" key="5">
    <source>
        <dbReference type="EMBL" id="PIP31452.1"/>
    </source>
</evidence>
<dbReference type="Gene3D" id="3.40.1190.10">
    <property type="entry name" value="Mur-like, catalytic domain"/>
    <property type="match status" value="1"/>
</dbReference>
<dbReference type="Proteomes" id="UP000230447">
    <property type="component" value="Unassembled WGS sequence"/>
</dbReference>
<sequence>MFSFKGIVRKITPKFIMSGYHLFLAFLAALRYGFPGRKMVVIGITGTNGKSTTLDLAHRVLEQTGSGVASCSSVRFKINETEWPNMLKMTMPGRFFLQQFLKRANKAKCKYVIIEVTSEGILQHRNKFIDFDIAIFTNLSEEHIERHGSFEKYREAKAKFFKQVKGLHIVNMDDEHAPYFLQIVSKEKIGYTFKHRNSFSGKLVSAFKVKDLFKGVSFQVGNVIFELNLLGQFNVYNALGAICLGLSQGLSLEQCEKALETAEGIPGRMETIYLGPFKAVVDYAFTPNALKQVYKTLAAKSKEQMANRLVCVLGACGGGRDKWKRPVLGGIAKEYCEQIIVTNEDPYDEPPEEIIDQVVQGAGPKALKIIDRREAINKALSLAKQGDIVIITGKGCEPWICVENGKKIAWDDRQVVKEEAKDLGIALAPEVPEKVVPQGEKALISEMKRLQRFKDPKWH</sequence>
<comment type="caution">
    <text evidence="5">The sequence shown here is derived from an EMBL/GenBank/DDBJ whole genome shotgun (WGS) entry which is preliminary data.</text>
</comment>
<feature type="domain" description="Mur ligase C-terminal" evidence="3">
    <location>
        <begin position="267"/>
        <end position="395"/>
    </location>
</feature>
<comment type="similarity">
    <text evidence="1">Belongs to the MurCDEF family. MurE subfamily.</text>
</comment>
<evidence type="ECO:0000256" key="1">
    <source>
        <dbReference type="ARBA" id="ARBA00005898"/>
    </source>
</evidence>
<dbReference type="UniPathway" id="UPA00219"/>
<evidence type="ECO:0000259" key="3">
    <source>
        <dbReference type="Pfam" id="PF02875"/>
    </source>
</evidence>
<dbReference type="Pfam" id="PF08245">
    <property type="entry name" value="Mur_ligase_M"/>
    <property type="match status" value="1"/>
</dbReference>
<keyword evidence="2" id="KW-0133">Cell shape</keyword>
<feature type="domain" description="Mur ligase central" evidence="4">
    <location>
        <begin position="44"/>
        <end position="244"/>
    </location>
</feature>
<evidence type="ECO:0000256" key="2">
    <source>
        <dbReference type="RuleBase" id="RU004135"/>
    </source>
</evidence>
<protein>
    <recommendedName>
        <fullName evidence="7">UDP-N-acetylmuramoyl-L-alanyl-D-glutamate--2, 6-diaminopimelate ligase</fullName>
    </recommendedName>
</protein>
<dbReference type="GO" id="GO:0071555">
    <property type="term" value="P:cell wall organization"/>
    <property type="evidence" value="ECO:0007669"/>
    <property type="project" value="UniProtKB-KW"/>
</dbReference>
<gene>
    <name evidence="5" type="ORF">COX24_03540</name>
</gene>
<dbReference type="GO" id="GO:0009252">
    <property type="term" value="P:peptidoglycan biosynthetic process"/>
    <property type="evidence" value="ECO:0007669"/>
    <property type="project" value="UniProtKB-UniPathway"/>
</dbReference>
<dbReference type="GO" id="GO:0016881">
    <property type="term" value="F:acid-amino acid ligase activity"/>
    <property type="evidence" value="ECO:0007669"/>
    <property type="project" value="InterPro"/>
</dbReference>
<dbReference type="SUPFAM" id="SSF53623">
    <property type="entry name" value="MurD-like peptide ligases, catalytic domain"/>
    <property type="match status" value="1"/>
</dbReference>
<dbReference type="InterPro" id="IPR013221">
    <property type="entry name" value="Mur_ligase_cen"/>
</dbReference>
<comment type="pathway">
    <text evidence="2">Cell wall biogenesis; peptidoglycan biosynthesis.</text>
</comment>
<dbReference type="InterPro" id="IPR004101">
    <property type="entry name" value="Mur_ligase_C"/>
</dbReference>
<dbReference type="PANTHER" id="PTHR23135">
    <property type="entry name" value="MUR LIGASE FAMILY MEMBER"/>
    <property type="match status" value="1"/>
</dbReference>
<proteinExistence type="inferred from homology"/>
<dbReference type="InterPro" id="IPR036565">
    <property type="entry name" value="Mur-like_cat_sf"/>
</dbReference>
<dbReference type="GO" id="GO:0051301">
    <property type="term" value="P:cell division"/>
    <property type="evidence" value="ECO:0007669"/>
    <property type="project" value="UniProtKB-KW"/>
</dbReference>
<keyword evidence="2" id="KW-0573">Peptidoglycan synthesis</keyword>